<dbReference type="AlphaFoldDB" id="A0A9P6MQ91"/>
<gene>
    <name evidence="6" type="primary">CAT2_3</name>
    <name evidence="6" type="ORF">BGZ80_002128</name>
</gene>
<dbReference type="Gene3D" id="3.30.559.70">
    <property type="entry name" value="Choline/Carnitine o-acyltransferase, domain 2"/>
    <property type="match status" value="1"/>
</dbReference>
<dbReference type="EMBL" id="JAAAID010001516">
    <property type="protein sequence ID" value="KAG0009720.1"/>
    <property type="molecule type" value="Genomic_DNA"/>
</dbReference>
<dbReference type="PANTHER" id="PTHR22589:SF103">
    <property type="entry name" value="CARNITINE O-ACETYL-TRANSFERASE, ISOFORM A-RELATED"/>
    <property type="match status" value="1"/>
</dbReference>
<protein>
    <submittedName>
        <fullName evidence="6">Carnitine O-acetyltransferase mitochondrial</fullName>
    </submittedName>
</protein>
<dbReference type="InterPro" id="IPR042231">
    <property type="entry name" value="Cho/carn_acyl_trans_2"/>
</dbReference>
<dbReference type="Pfam" id="PF00755">
    <property type="entry name" value="Carn_acyltransf"/>
    <property type="match status" value="1"/>
</dbReference>
<evidence type="ECO:0000256" key="2">
    <source>
        <dbReference type="ARBA" id="ARBA00022679"/>
    </source>
</evidence>
<keyword evidence="7" id="KW-1185">Reference proteome</keyword>
<dbReference type="GO" id="GO:0005777">
    <property type="term" value="C:peroxisome"/>
    <property type="evidence" value="ECO:0007669"/>
    <property type="project" value="TreeGrafter"/>
</dbReference>
<proteinExistence type="inferred from homology"/>
<dbReference type="Gene3D" id="3.30.559.10">
    <property type="entry name" value="Chloramphenicol acetyltransferase-like domain"/>
    <property type="match status" value="1"/>
</dbReference>
<feature type="region of interest" description="Disordered" evidence="4">
    <location>
        <begin position="17"/>
        <end position="40"/>
    </location>
</feature>
<evidence type="ECO:0000256" key="1">
    <source>
        <dbReference type="ARBA" id="ARBA00005232"/>
    </source>
</evidence>
<name>A0A9P6MQ91_9FUNG</name>
<dbReference type="GO" id="GO:0009437">
    <property type="term" value="P:carnitine metabolic process"/>
    <property type="evidence" value="ECO:0007669"/>
    <property type="project" value="TreeGrafter"/>
</dbReference>
<dbReference type="InterPro" id="IPR039551">
    <property type="entry name" value="Cho/carn_acyl_trans"/>
</dbReference>
<evidence type="ECO:0000256" key="4">
    <source>
        <dbReference type="SAM" id="MobiDB-lite"/>
    </source>
</evidence>
<dbReference type="PROSITE" id="PS00439">
    <property type="entry name" value="ACYLTRANSF_C_1"/>
    <property type="match status" value="1"/>
</dbReference>
<reference evidence="6" key="1">
    <citation type="journal article" date="2020" name="Fungal Divers.">
        <title>Resolving the Mortierellaceae phylogeny through synthesis of multi-gene phylogenetics and phylogenomics.</title>
        <authorList>
            <person name="Vandepol N."/>
            <person name="Liber J."/>
            <person name="Desiro A."/>
            <person name="Na H."/>
            <person name="Kennedy M."/>
            <person name="Barry K."/>
            <person name="Grigoriev I.V."/>
            <person name="Miller A.N."/>
            <person name="O'Donnell K."/>
            <person name="Stajich J.E."/>
            <person name="Bonito G."/>
        </authorList>
    </citation>
    <scope>NUCLEOTIDE SEQUENCE</scope>
    <source>
        <strain evidence="6">NRRL 2769</strain>
    </source>
</reference>
<evidence type="ECO:0000313" key="6">
    <source>
        <dbReference type="EMBL" id="KAG0009720.1"/>
    </source>
</evidence>
<dbReference type="InterPro" id="IPR000542">
    <property type="entry name" value="Carn_acyl_trans"/>
</dbReference>
<accession>A0A9P6MQ91</accession>
<sequence length="195" mass="21999">MPPHNDIGRPSMISLVATGPIPDLNKSAENSPLPSPDLLPSESFAVIPPISIMDKGQDELPSLPIPPLDQTLDRYLESVRPLATDLEYENTVAAVEEFRRDSHENESGQDQGQGQGQGRSLDLRLREHALGCERRKTSWLAEWWDDWAYFSHRDSSTFFVNYYFGFQDDPRMPTQTARAALLVSLALEFRQLIAT</sequence>
<dbReference type="PANTHER" id="PTHR22589">
    <property type="entry name" value="CARNITINE O-ACYLTRANSFERASE"/>
    <property type="match status" value="1"/>
</dbReference>
<feature type="non-terminal residue" evidence="6">
    <location>
        <position position="195"/>
    </location>
</feature>
<organism evidence="6 7">
    <name type="scientific">Entomortierella chlamydospora</name>
    <dbReference type="NCBI Taxonomy" id="101097"/>
    <lineage>
        <taxon>Eukaryota</taxon>
        <taxon>Fungi</taxon>
        <taxon>Fungi incertae sedis</taxon>
        <taxon>Mucoromycota</taxon>
        <taxon>Mortierellomycotina</taxon>
        <taxon>Mortierellomycetes</taxon>
        <taxon>Mortierellales</taxon>
        <taxon>Mortierellaceae</taxon>
        <taxon>Entomortierella</taxon>
    </lineage>
</organism>
<dbReference type="SUPFAM" id="SSF52777">
    <property type="entry name" value="CoA-dependent acyltransferases"/>
    <property type="match status" value="1"/>
</dbReference>
<comment type="caution">
    <text evidence="6">The sequence shown here is derived from an EMBL/GenBank/DDBJ whole genome shotgun (WGS) entry which is preliminary data.</text>
</comment>
<dbReference type="InterPro" id="IPR023213">
    <property type="entry name" value="CAT-like_dom_sf"/>
</dbReference>
<dbReference type="Proteomes" id="UP000703661">
    <property type="component" value="Unassembled WGS sequence"/>
</dbReference>
<feature type="region of interest" description="Disordered" evidence="4">
    <location>
        <begin position="100"/>
        <end position="120"/>
    </location>
</feature>
<dbReference type="GO" id="GO:0004092">
    <property type="term" value="F:carnitine O-acetyltransferase activity"/>
    <property type="evidence" value="ECO:0007669"/>
    <property type="project" value="TreeGrafter"/>
</dbReference>
<feature type="domain" description="Choline/carnitine acyltransferase" evidence="5">
    <location>
        <begin position="63"/>
        <end position="194"/>
    </location>
</feature>
<evidence type="ECO:0000313" key="7">
    <source>
        <dbReference type="Proteomes" id="UP000703661"/>
    </source>
</evidence>
<keyword evidence="3" id="KW-0012">Acyltransferase</keyword>
<evidence type="ECO:0000259" key="5">
    <source>
        <dbReference type="Pfam" id="PF00755"/>
    </source>
</evidence>
<comment type="similarity">
    <text evidence="1">Belongs to the carnitine/choline acetyltransferase family.</text>
</comment>
<keyword evidence="2" id="KW-0808">Transferase</keyword>
<dbReference type="GO" id="GO:0005739">
    <property type="term" value="C:mitochondrion"/>
    <property type="evidence" value="ECO:0007669"/>
    <property type="project" value="TreeGrafter"/>
</dbReference>
<evidence type="ECO:0000256" key="3">
    <source>
        <dbReference type="ARBA" id="ARBA00023315"/>
    </source>
</evidence>